<dbReference type="Gene3D" id="3.90.1340.10">
    <property type="entry name" value="Phage tail collar domain"/>
    <property type="match status" value="1"/>
</dbReference>
<dbReference type="Proteomes" id="UP000274073">
    <property type="component" value="Chromosome"/>
</dbReference>
<evidence type="ECO:0000313" key="5">
    <source>
        <dbReference type="Proteomes" id="UP000281741"/>
    </source>
</evidence>
<dbReference type="AlphaFoldDB" id="A0A3G6QQP6"/>
<evidence type="ECO:0000313" key="2">
    <source>
        <dbReference type="EMBL" id="AZA86648.1"/>
    </source>
</evidence>
<sequence length="179" mass="18386">MDGTIGEIRLFAANFAPKSWQYCNGALLAIRSNTALFSLLGNTYGGDGVTTFGLPNLAGRSAVGAGQGPGLSYYSLGETTGANSVTLTMSNLPTHTHSLSGNVVIPAYSDEGDSGTPANNILASKASMYSNQGTDSNTKPMPLALQIGVSGGNNALTIVQPSLGMNYIICLYGTFPPRG</sequence>
<feature type="domain" description="Phage tail collar" evidence="1">
    <location>
        <begin position="6"/>
        <end position="61"/>
    </location>
</feature>
<organism evidence="2 4">
    <name type="scientific">Chryseobacterium shandongense</name>
    <dbReference type="NCBI Taxonomy" id="1493872"/>
    <lineage>
        <taxon>Bacteria</taxon>
        <taxon>Pseudomonadati</taxon>
        <taxon>Bacteroidota</taxon>
        <taxon>Flavobacteriia</taxon>
        <taxon>Flavobacteriales</taxon>
        <taxon>Weeksellaceae</taxon>
        <taxon>Chryseobacterium group</taxon>
        <taxon>Chryseobacterium</taxon>
    </lineage>
</organism>
<reference evidence="4 5" key="1">
    <citation type="submission" date="2018-11" db="EMBL/GenBank/DDBJ databases">
        <title>Proposal to divide the Flavobacteriaceae and reorganize its genera based on Amino Acid Identity values calculated from whole genome sequences.</title>
        <authorList>
            <person name="Nicholson A.C."/>
            <person name="Gulvik C.A."/>
            <person name="Whitney A.M."/>
            <person name="Humrighouse B.W."/>
            <person name="Bell M."/>
            <person name="Holmes B."/>
            <person name="Steigerwalt A.G."/>
            <person name="Villarma A."/>
            <person name="Sheth M."/>
            <person name="Batra D."/>
            <person name="Pryor J."/>
            <person name="Bernardet J.-F."/>
            <person name="Hugo C."/>
            <person name="Kampfer P."/>
            <person name="Newman J."/>
            <person name="McQuiston J.R."/>
        </authorList>
    </citation>
    <scope>NUCLEOTIDE SEQUENCE [LARGE SCALE GENOMIC DNA]</scope>
    <source>
        <strain evidence="2 4">G0207</strain>
        <strain evidence="3 5">H5143</strain>
    </source>
</reference>
<dbReference type="Pfam" id="PF07484">
    <property type="entry name" value="Collar"/>
    <property type="match status" value="1"/>
</dbReference>
<dbReference type="InterPro" id="IPR011083">
    <property type="entry name" value="Phage_tail_collar_dom"/>
</dbReference>
<dbReference type="EMBL" id="CP033915">
    <property type="protein sequence ID" value="AZA86648.1"/>
    <property type="molecule type" value="Genomic_DNA"/>
</dbReference>
<dbReference type="Proteomes" id="UP000281741">
    <property type="component" value="Chromosome"/>
</dbReference>
<dbReference type="SUPFAM" id="SSF88874">
    <property type="entry name" value="Receptor-binding domain of short tail fibre protein gp12"/>
    <property type="match status" value="1"/>
</dbReference>
<dbReference type="KEGG" id="csha:EG350_14975"/>
<dbReference type="EMBL" id="CP033912">
    <property type="protein sequence ID" value="AZA95061.1"/>
    <property type="molecule type" value="Genomic_DNA"/>
</dbReference>
<gene>
    <name evidence="2" type="ORF">EG349_07535</name>
    <name evidence="3" type="ORF">EG353_05555</name>
</gene>
<dbReference type="InterPro" id="IPR037053">
    <property type="entry name" value="Phage_tail_collar_dom_sf"/>
</dbReference>
<evidence type="ECO:0000313" key="4">
    <source>
        <dbReference type="Proteomes" id="UP000274073"/>
    </source>
</evidence>
<protein>
    <submittedName>
        <fullName evidence="2">Phage tail protein</fullName>
    </submittedName>
</protein>
<keyword evidence="5" id="KW-1185">Reference proteome</keyword>
<proteinExistence type="predicted"/>
<evidence type="ECO:0000259" key="1">
    <source>
        <dbReference type="Pfam" id="PF07484"/>
    </source>
</evidence>
<dbReference type="OrthoDB" id="9810174at2"/>
<dbReference type="RefSeq" id="WP_066440768.1">
    <property type="nucleotide sequence ID" value="NZ_CP033912.1"/>
</dbReference>
<accession>A0A3G6QQP6</accession>
<name>A0A3G6QQP6_9FLAO</name>
<evidence type="ECO:0000313" key="3">
    <source>
        <dbReference type="EMBL" id="AZA95061.1"/>
    </source>
</evidence>